<feature type="region of interest" description="Disordered" evidence="1">
    <location>
        <begin position="472"/>
        <end position="500"/>
    </location>
</feature>
<evidence type="ECO:0000313" key="5">
    <source>
        <dbReference type="EMBL" id="KAL1622589.1"/>
    </source>
</evidence>
<evidence type="ECO:0000313" key="6">
    <source>
        <dbReference type="Proteomes" id="UP001521116"/>
    </source>
</evidence>
<proteinExistence type="predicted"/>
<dbReference type="PROSITE" id="PS51767">
    <property type="entry name" value="PEPTIDASE_A1"/>
    <property type="match status" value="1"/>
</dbReference>
<keyword evidence="2" id="KW-0472">Membrane</keyword>
<sequence length="593" mass="62873">MVAIAPRSWASRLLLLVGLLVPVFGASNEPYGISFDNDGIGPDGPWTCLDVSTDYPQQTVPVYPTLLETPLLINATTCQDQTAQCPLPTLSMWTGSGAHDLVNDENSAEWDPSKLQSLNGGYVTDLMGLQGSLRYISQRFTFGTSDGEKYLDGTATAVADNVTVSYPNGNFYTLGIGYMSLYGGSSFTYDLPNGTDWTLKLQLYNGYNLGAYPSLSYGLHMGSALHNVTGKLFLGGYDRARCIGDPIAVKQNSTFSLADISLGVAQGGSAFLNNTSSATEIDGLLQTNTSASLPLSTQPDPGLPYLYLPGATCAAIAAYLPVTYDAGLGLYLWNTGADQYNEIISSPHYLSFHFHTSGSSGATQSIDIPFALLNLTLNWPLVSTDTQYFPCRPYDSSDDSQPSVVLGRAFLQGAHLAQNWGTGYVWLAQAPGPSFAQEDLRTVDSDATSLTKLPTADLWNATWAEVLTPLNGSTSGSSTSSDGSSASAGSASSASATGQGLSTGAKAGIGVGAALGGIALIGLVAGALIWKRRRRDAMQKPPETTQIPNEPWAQQMAPQELPAEERQELPVHGHTVEELQGQPKRGELPARYA</sequence>
<evidence type="ECO:0000259" key="4">
    <source>
        <dbReference type="PROSITE" id="PS51767"/>
    </source>
</evidence>
<feature type="domain" description="Peptidase A1" evidence="4">
    <location>
        <begin position="47"/>
        <end position="428"/>
    </location>
</feature>
<evidence type="ECO:0000256" key="2">
    <source>
        <dbReference type="SAM" id="Phobius"/>
    </source>
</evidence>
<dbReference type="InterPro" id="IPR021109">
    <property type="entry name" value="Peptidase_aspartic_dom_sf"/>
</dbReference>
<dbReference type="SUPFAM" id="SSF50630">
    <property type="entry name" value="Acid proteases"/>
    <property type="match status" value="1"/>
</dbReference>
<name>A0ABR3SJC7_9PEZI</name>
<feature type="transmembrane region" description="Helical" evidence="2">
    <location>
        <begin position="507"/>
        <end position="530"/>
    </location>
</feature>
<organism evidence="5 6">
    <name type="scientific">Neofusicoccum ribis</name>
    <dbReference type="NCBI Taxonomy" id="45134"/>
    <lineage>
        <taxon>Eukaryota</taxon>
        <taxon>Fungi</taxon>
        <taxon>Dikarya</taxon>
        <taxon>Ascomycota</taxon>
        <taxon>Pezizomycotina</taxon>
        <taxon>Dothideomycetes</taxon>
        <taxon>Dothideomycetes incertae sedis</taxon>
        <taxon>Botryosphaeriales</taxon>
        <taxon>Botryosphaeriaceae</taxon>
        <taxon>Neofusicoccum</taxon>
    </lineage>
</organism>
<feature type="region of interest" description="Disordered" evidence="1">
    <location>
        <begin position="536"/>
        <end position="593"/>
    </location>
</feature>
<keyword evidence="2" id="KW-0812">Transmembrane</keyword>
<keyword evidence="2" id="KW-1133">Transmembrane helix</keyword>
<keyword evidence="3" id="KW-0732">Signal</keyword>
<dbReference type="Proteomes" id="UP001521116">
    <property type="component" value="Unassembled WGS sequence"/>
</dbReference>
<evidence type="ECO:0000256" key="3">
    <source>
        <dbReference type="SAM" id="SignalP"/>
    </source>
</evidence>
<dbReference type="EMBL" id="JAJVDC020000133">
    <property type="protein sequence ID" value="KAL1622589.1"/>
    <property type="molecule type" value="Genomic_DNA"/>
</dbReference>
<feature type="compositionally biased region" description="Basic and acidic residues" evidence="1">
    <location>
        <begin position="563"/>
        <end position="577"/>
    </location>
</feature>
<gene>
    <name evidence="5" type="ORF">SLS56_008700</name>
</gene>
<dbReference type="InterPro" id="IPR033121">
    <property type="entry name" value="PEPTIDASE_A1"/>
</dbReference>
<comment type="caution">
    <text evidence="5">The sequence shown here is derived from an EMBL/GenBank/DDBJ whole genome shotgun (WGS) entry which is preliminary data.</text>
</comment>
<reference evidence="5 6" key="1">
    <citation type="submission" date="2024-02" db="EMBL/GenBank/DDBJ databases">
        <title>De novo assembly and annotation of 12 fungi associated with fruit tree decline syndrome in Ontario, Canada.</title>
        <authorList>
            <person name="Sulman M."/>
            <person name="Ellouze W."/>
            <person name="Ilyukhin E."/>
        </authorList>
    </citation>
    <scope>NUCLEOTIDE SEQUENCE [LARGE SCALE GENOMIC DNA]</scope>
    <source>
        <strain evidence="5 6">M1-105</strain>
    </source>
</reference>
<evidence type="ECO:0000256" key="1">
    <source>
        <dbReference type="SAM" id="MobiDB-lite"/>
    </source>
</evidence>
<feature type="chain" id="PRO_5046226315" description="Peptidase A1 domain-containing protein" evidence="3">
    <location>
        <begin position="26"/>
        <end position="593"/>
    </location>
</feature>
<feature type="signal peptide" evidence="3">
    <location>
        <begin position="1"/>
        <end position="25"/>
    </location>
</feature>
<feature type="compositionally biased region" description="Basic and acidic residues" evidence="1">
    <location>
        <begin position="584"/>
        <end position="593"/>
    </location>
</feature>
<dbReference type="Gene3D" id="2.40.70.10">
    <property type="entry name" value="Acid Proteases"/>
    <property type="match status" value="1"/>
</dbReference>
<protein>
    <recommendedName>
        <fullName evidence="4">Peptidase A1 domain-containing protein</fullName>
    </recommendedName>
</protein>
<keyword evidence="6" id="KW-1185">Reference proteome</keyword>
<accession>A0ABR3SJC7</accession>